<dbReference type="Gene3D" id="3.40.30.10">
    <property type="entry name" value="Glutaredoxin"/>
    <property type="match status" value="1"/>
</dbReference>
<name>A0A495J1S0_9SPHI</name>
<dbReference type="Pfam" id="PF00578">
    <property type="entry name" value="AhpC-TSA"/>
    <property type="match status" value="1"/>
</dbReference>
<dbReference type="GO" id="GO:0030313">
    <property type="term" value="C:cell envelope"/>
    <property type="evidence" value="ECO:0007669"/>
    <property type="project" value="UniProtKB-SubCell"/>
</dbReference>
<dbReference type="Proteomes" id="UP000268007">
    <property type="component" value="Unassembled WGS sequence"/>
</dbReference>
<dbReference type="InterPro" id="IPR013766">
    <property type="entry name" value="Thioredoxin_domain"/>
</dbReference>
<feature type="chain" id="PRO_5019791051" evidence="5">
    <location>
        <begin position="18"/>
        <end position="362"/>
    </location>
</feature>
<dbReference type="CDD" id="cd02966">
    <property type="entry name" value="TlpA_like_family"/>
    <property type="match status" value="1"/>
</dbReference>
<dbReference type="PANTHER" id="PTHR42852:SF6">
    <property type="entry name" value="THIOL:DISULFIDE INTERCHANGE PROTEIN DSBE"/>
    <property type="match status" value="1"/>
</dbReference>
<dbReference type="Pfam" id="PF14289">
    <property type="entry name" value="DUF4369"/>
    <property type="match status" value="1"/>
</dbReference>
<keyword evidence="3" id="KW-1015">Disulfide bond</keyword>
<dbReference type="SUPFAM" id="SSF52833">
    <property type="entry name" value="Thioredoxin-like"/>
    <property type="match status" value="1"/>
</dbReference>
<dbReference type="PROSITE" id="PS00194">
    <property type="entry name" value="THIOREDOXIN_1"/>
    <property type="match status" value="1"/>
</dbReference>
<evidence type="ECO:0000256" key="3">
    <source>
        <dbReference type="ARBA" id="ARBA00023157"/>
    </source>
</evidence>
<evidence type="ECO:0000313" key="8">
    <source>
        <dbReference type="Proteomes" id="UP000268007"/>
    </source>
</evidence>
<comment type="caution">
    <text evidence="7">The sequence shown here is derived from an EMBL/GenBank/DDBJ whole genome shotgun (WGS) entry which is preliminary data.</text>
</comment>
<dbReference type="InterPro" id="IPR036249">
    <property type="entry name" value="Thioredoxin-like_sf"/>
</dbReference>
<feature type="domain" description="Thioredoxin" evidence="6">
    <location>
        <begin position="224"/>
        <end position="362"/>
    </location>
</feature>
<dbReference type="OrthoDB" id="750178at2"/>
<dbReference type="InterPro" id="IPR050553">
    <property type="entry name" value="Thioredoxin_ResA/DsbE_sf"/>
</dbReference>
<dbReference type="GO" id="GO:0016209">
    <property type="term" value="F:antioxidant activity"/>
    <property type="evidence" value="ECO:0007669"/>
    <property type="project" value="InterPro"/>
</dbReference>
<dbReference type="RefSeq" id="WP_121198460.1">
    <property type="nucleotide sequence ID" value="NZ_RBKU01000001.1"/>
</dbReference>
<evidence type="ECO:0000256" key="4">
    <source>
        <dbReference type="ARBA" id="ARBA00023284"/>
    </source>
</evidence>
<dbReference type="PROSITE" id="PS51352">
    <property type="entry name" value="THIOREDOXIN_2"/>
    <property type="match status" value="1"/>
</dbReference>
<evidence type="ECO:0000256" key="2">
    <source>
        <dbReference type="ARBA" id="ARBA00022748"/>
    </source>
</evidence>
<sequence>MKYLFLLLAFCIFSAFAFLPPAPGYRINGTVTGLPDSTWLYLRTAKPDKDIDSCRVLGGQFSMSGHINEKAVPVYLHTAKYTNYVHFWLENTTISMTLKAGEFKKGQITGSATEDEDRRLDQLRKPSGDAADSIGRILAKTKDTITRRTLIARINSFEVQSKQVEKDWVKNYPGSLISAYLLNLYSTTWGKEATGSLYQQLSPEMKATLDGQEIRNYLALVKNLKVGDHFADFEQQNTLGKPVKLSQIKAKYILLDFWASWCGPCREENPQLAQTYARFKTKGFAVLGVSLDENKNQWLQAVKKDQLVWENVSDLNGDRNKVALMYGIHAIPSNFLIDGNGTIIDKDLRGKELEDKLAELIP</sequence>
<feature type="signal peptide" evidence="5">
    <location>
        <begin position="1"/>
        <end position="17"/>
    </location>
</feature>
<keyword evidence="5" id="KW-0732">Signal</keyword>
<comment type="subcellular location">
    <subcellularLocation>
        <location evidence="1">Cell envelope</location>
    </subcellularLocation>
</comment>
<accession>A0A495J1S0</accession>
<evidence type="ECO:0000313" key="7">
    <source>
        <dbReference type="EMBL" id="RKR82910.1"/>
    </source>
</evidence>
<dbReference type="GO" id="GO:0017004">
    <property type="term" value="P:cytochrome complex assembly"/>
    <property type="evidence" value="ECO:0007669"/>
    <property type="project" value="UniProtKB-KW"/>
</dbReference>
<evidence type="ECO:0000256" key="1">
    <source>
        <dbReference type="ARBA" id="ARBA00004196"/>
    </source>
</evidence>
<dbReference type="PANTHER" id="PTHR42852">
    <property type="entry name" value="THIOL:DISULFIDE INTERCHANGE PROTEIN DSBE"/>
    <property type="match status" value="1"/>
</dbReference>
<reference evidence="7 8" key="1">
    <citation type="submission" date="2018-10" db="EMBL/GenBank/DDBJ databases">
        <title>Genomic Encyclopedia of Archaeal and Bacterial Type Strains, Phase II (KMG-II): from individual species to whole genera.</title>
        <authorList>
            <person name="Goeker M."/>
        </authorList>
    </citation>
    <scope>NUCLEOTIDE SEQUENCE [LARGE SCALE GENOMIC DNA]</scope>
    <source>
        <strain evidence="7 8">DSM 18602</strain>
    </source>
</reference>
<dbReference type="InterPro" id="IPR017937">
    <property type="entry name" value="Thioredoxin_CS"/>
</dbReference>
<gene>
    <name evidence="7" type="ORF">BDD43_3103</name>
</gene>
<dbReference type="InterPro" id="IPR000866">
    <property type="entry name" value="AhpC/TSA"/>
</dbReference>
<evidence type="ECO:0000259" key="6">
    <source>
        <dbReference type="PROSITE" id="PS51352"/>
    </source>
</evidence>
<dbReference type="EMBL" id="RBKU01000001">
    <property type="protein sequence ID" value="RKR82910.1"/>
    <property type="molecule type" value="Genomic_DNA"/>
</dbReference>
<dbReference type="AlphaFoldDB" id="A0A495J1S0"/>
<protein>
    <submittedName>
        <fullName evidence="7">Peroxiredoxin</fullName>
    </submittedName>
</protein>
<keyword evidence="4" id="KW-0676">Redox-active center</keyword>
<evidence type="ECO:0000256" key="5">
    <source>
        <dbReference type="SAM" id="SignalP"/>
    </source>
</evidence>
<keyword evidence="2" id="KW-0201">Cytochrome c-type biogenesis</keyword>
<keyword evidence="8" id="KW-1185">Reference proteome</keyword>
<organism evidence="7 8">
    <name type="scientific">Mucilaginibacter gracilis</name>
    <dbReference type="NCBI Taxonomy" id="423350"/>
    <lineage>
        <taxon>Bacteria</taxon>
        <taxon>Pseudomonadati</taxon>
        <taxon>Bacteroidota</taxon>
        <taxon>Sphingobacteriia</taxon>
        <taxon>Sphingobacteriales</taxon>
        <taxon>Sphingobacteriaceae</taxon>
        <taxon>Mucilaginibacter</taxon>
    </lineage>
</organism>
<dbReference type="GO" id="GO:0016491">
    <property type="term" value="F:oxidoreductase activity"/>
    <property type="evidence" value="ECO:0007669"/>
    <property type="project" value="InterPro"/>
</dbReference>
<proteinExistence type="predicted"/>
<dbReference type="InterPro" id="IPR025380">
    <property type="entry name" value="DUF4369"/>
</dbReference>